<comment type="caution">
    <text evidence="2">The sequence shown here is derived from an EMBL/GenBank/DDBJ whole genome shotgun (WGS) entry which is preliminary data.</text>
</comment>
<reference evidence="2" key="1">
    <citation type="journal article" date="2014" name="Int. J. Syst. Evol. Microbiol.">
        <title>Complete genome sequence of Corynebacterium casei LMG S-19264T (=DSM 44701T), isolated from a smear-ripened cheese.</title>
        <authorList>
            <consortium name="US DOE Joint Genome Institute (JGI-PGF)"/>
            <person name="Walter F."/>
            <person name="Albersmeier A."/>
            <person name="Kalinowski J."/>
            <person name="Ruckert C."/>
        </authorList>
    </citation>
    <scope>NUCLEOTIDE SEQUENCE</scope>
    <source>
        <strain evidence="2">CCM 7905</strain>
    </source>
</reference>
<evidence type="ECO:0000313" key="3">
    <source>
        <dbReference type="Proteomes" id="UP000654257"/>
    </source>
</evidence>
<proteinExistence type="predicted"/>
<feature type="region of interest" description="Disordered" evidence="1">
    <location>
        <begin position="1"/>
        <end position="33"/>
    </location>
</feature>
<protein>
    <submittedName>
        <fullName evidence="2">Uncharacterized protein</fullName>
    </submittedName>
</protein>
<accession>A0A917FPX1</accession>
<evidence type="ECO:0000313" key="2">
    <source>
        <dbReference type="EMBL" id="GGF98421.1"/>
    </source>
</evidence>
<gene>
    <name evidence="2" type="ORF">GCM10007304_10560</name>
</gene>
<organism evidence="2 3">
    <name type="scientific">Rhodococcoides trifolii</name>
    <dbReference type="NCBI Taxonomy" id="908250"/>
    <lineage>
        <taxon>Bacteria</taxon>
        <taxon>Bacillati</taxon>
        <taxon>Actinomycetota</taxon>
        <taxon>Actinomycetes</taxon>
        <taxon>Mycobacteriales</taxon>
        <taxon>Nocardiaceae</taxon>
        <taxon>Rhodococcoides</taxon>
    </lineage>
</organism>
<reference evidence="2" key="2">
    <citation type="submission" date="2020-09" db="EMBL/GenBank/DDBJ databases">
        <authorList>
            <person name="Sun Q."/>
            <person name="Sedlacek I."/>
        </authorList>
    </citation>
    <scope>NUCLEOTIDE SEQUENCE</scope>
    <source>
        <strain evidence="2">CCM 7905</strain>
    </source>
</reference>
<dbReference type="Proteomes" id="UP000654257">
    <property type="component" value="Unassembled WGS sequence"/>
</dbReference>
<dbReference type="EMBL" id="BMCU01000001">
    <property type="protein sequence ID" value="GGF98421.1"/>
    <property type="molecule type" value="Genomic_DNA"/>
</dbReference>
<dbReference type="RefSeq" id="WP_188543594.1">
    <property type="nucleotide sequence ID" value="NZ_BMCU01000001.1"/>
</dbReference>
<name>A0A917FPX1_9NOCA</name>
<sequence length="366" mass="39351">MASKRPGNAGQKRAAKTKARQSRLKSGPTASAAQRSLRNLVDDFTGYLRETELASDAEQIAKLLDVTLTQMGRANPDFDPTAWTPDDAHVLLDIADGLVADNEEAALRIVMSSLTYLAFLDETDSWTGSDEDYAHCMDDFSDFVGDGAAMLEPEDVELPDIAPDDELAALRDLPLMTSLDTMLDWVGNGRDLTPTSLRELADALGVPRSDGESAYDVPKLAELASAASAHIITIDDGEATAGPAAEAFRARSDLQVLRLAAAHYVSAQLMSDVDEEAMLSVVDTLAAQSLLAAMLPDPPLNPIDDSYEGLEPDDRQVALLASERLRAFADQKWLVAGETLDVPPALRRAVLTGIEDAFPVDEPEDV</sequence>
<dbReference type="AlphaFoldDB" id="A0A917FPX1"/>
<evidence type="ECO:0000256" key="1">
    <source>
        <dbReference type="SAM" id="MobiDB-lite"/>
    </source>
</evidence>
<feature type="compositionally biased region" description="Basic residues" evidence="1">
    <location>
        <begin position="13"/>
        <end position="23"/>
    </location>
</feature>
<keyword evidence="3" id="KW-1185">Reference proteome</keyword>